<evidence type="ECO:0000313" key="1">
    <source>
        <dbReference type="EMBL" id="DAG02085.1"/>
    </source>
</evidence>
<organism evidence="1">
    <name type="scientific">Myoviridae sp. ct4uh47</name>
    <dbReference type="NCBI Taxonomy" id="2825032"/>
    <lineage>
        <taxon>Viruses</taxon>
        <taxon>Duplodnaviria</taxon>
        <taxon>Heunggongvirae</taxon>
        <taxon>Uroviricota</taxon>
        <taxon>Caudoviricetes</taxon>
    </lineage>
</organism>
<protein>
    <submittedName>
        <fullName evidence="1">Uncharacterized protein</fullName>
    </submittedName>
</protein>
<dbReference type="EMBL" id="BK016203">
    <property type="protein sequence ID" value="DAG02085.1"/>
    <property type="molecule type" value="Genomic_DNA"/>
</dbReference>
<reference evidence="1" key="1">
    <citation type="journal article" date="2021" name="Proc. Natl. Acad. Sci. U.S.A.">
        <title>A Catalog of Tens of Thousands of Viruses from Human Metagenomes Reveals Hidden Associations with Chronic Diseases.</title>
        <authorList>
            <person name="Tisza M.J."/>
            <person name="Buck C.B."/>
        </authorList>
    </citation>
    <scope>NUCLEOTIDE SEQUENCE</scope>
    <source>
        <strain evidence="1">Ct4uh47</strain>
    </source>
</reference>
<sequence>MTTKKFFCSVLLKQLKASRSLGTSQTLRNLMHFLVVPTLRCLAL</sequence>
<accession>A0A8S5V5V9</accession>
<name>A0A8S5V5V9_9CAUD</name>
<proteinExistence type="predicted"/>